<sequence length="354" mass="41325">MAETLVDQALRLLEKYPLCDSCLGRCFAKLGHGYQNRERGRAIKLSILMELDRKIKGHQLNDLNEIREVLFNSGEVAKPLYEHYFKDPMQERTCYLCNNSLDEIKEDFLSKSLKILRERKVGYVLGVRLSVRTQELETSFATENGLIFYESMKNEIRREVGKRLSSLGYEPEIDKPEVELVYDVETREVKVTQKTKRSLYLYTRFSRDVPISSWYSKGGESLDQKIKGKIIVPFTEPSSVRILEFYPIVLEEEPKEGEYSGYIMRRVGPIGKKEFNLLVQSKPTVRYYRVTFFSENRIGHEIYAGIQDVVIQAKNYEELSQKLREMNVSLISVDLLKTEGRHRRVMSLLTSKRE</sequence>
<protein>
    <submittedName>
        <fullName evidence="2">Pseudouridylate synthase</fullName>
        <ecNumber evidence="2">4.2.1.70</ecNumber>
    </submittedName>
</protein>
<dbReference type="EMBL" id="CP049074">
    <property type="protein sequence ID" value="QKQ99397.1"/>
    <property type="molecule type" value="Genomic_DNA"/>
</dbReference>
<feature type="domain" description="Pus10 THUMP" evidence="1">
    <location>
        <begin position="123"/>
        <end position="183"/>
    </location>
</feature>
<dbReference type="RefSeq" id="WP_174629258.1">
    <property type="nucleotide sequence ID" value="NZ_CP049074.1"/>
</dbReference>
<proteinExistence type="predicted"/>
<dbReference type="Pfam" id="PF22023">
    <property type="entry name" value="Pus10_THUMP_arc"/>
    <property type="match status" value="1"/>
</dbReference>
<dbReference type="KEGG" id="mten:GWK48_02400"/>
<dbReference type="EC" id="4.2.1.70" evidence="2"/>
<keyword evidence="3" id="KW-1185">Reference proteome</keyword>
<evidence type="ECO:0000313" key="2">
    <source>
        <dbReference type="EMBL" id="QKQ99397.1"/>
    </source>
</evidence>
<dbReference type="Proteomes" id="UP000509301">
    <property type="component" value="Chromosome"/>
</dbReference>
<name>A0A6N0NVD9_9CREN</name>
<dbReference type="NCBIfam" id="NF011139">
    <property type="entry name" value="PRK14554.1-5"/>
    <property type="match status" value="1"/>
</dbReference>
<dbReference type="GeneID" id="55640762"/>
<dbReference type="GO" id="GO:0004730">
    <property type="term" value="F:pseudouridylate synthase activity"/>
    <property type="evidence" value="ECO:0007669"/>
    <property type="project" value="UniProtKB-EC"/>
</dbReference>
<reference evidence="2 3" key="1">
    <citation type="submission" date="2020-02" db="EMBL/GenBank/DDBJ databases">
        <title>Comparative genome analysis reveals the metabolism and evolution of the thermophilic archaeal genus Metallosphaera.</title>
        <authorList>
            <person name="Jiang C."/>
        </authorList>
    </citation>
    <scope>NUCLEOTIDE SEQUENCE [LARGE SCALE GENOMIC DNA]</scope>
    <source>
        <strain evidence="2 3">Ric-A</strain>
    </source>
</reference>
<gene>
    <name evidence="2" type="ORF">GWK48_02400</name>
</gene>
<dbReference type="InterPro" id="IPR055174">
    <property type="entry name" value="Pus10_THUMP_arc"/>
</dbReference>
<dbReference type="AlphaFoldDB" id="A0A6N0NVD9"/>
<evidence type="ECO:0000259" key="1">
    <source>
        <dbReference type="Pfam" id="PF22023"/>
    </source>
</evidence>
<keyword evidence="2" id="KW-0456">Lyase</keyword>
<organism evidence="2 3">
    <name type="scientific">Metallosphaera tengchongensis</name>
    <dbReference type="NCBI Taxonomy" id="1532350"/>
    <lineage>
        <taxon>Archaea</taxon>
        <taxon>Thermoproteota</taxon>
        <taxon>Thermoprotei</taxon>
        <taxon>Sulfolobales</taxon>
        <taxon>Sulfolobaceae</taxon>
        <taxon>Metallosphaera</taxon>
    </lineage>
</organism>
<dbReference type="OrthoDB" id="10348at2157"/>
<evidence type="ECO:0000313" key="3">
    <source>
        <dbReference type="Proteomes" id="UP000509301"/>
    </source>
</evidence>
<accession>A0A6N0NVD9</accession>